<organism evidence="1 2">
    <name type="scientific">Sphingomonas abaci</name>
    <dbReference type="NCBI Taxonomy" id="237611"/>
    <lineage>
        <taxon>Bacteria</taxon>
        <taxon>Pseudomonadati</taxon>
        <taxon>Pseudomonadota</taxon>
        <taxon>Alphaproteobacteria</taxon>
        <taxon>Sphingomonadales</taxon>
        <taxon>Sphingomonadaceae</taxon>
        <taxon>Sphingomonas</taxon>
    </lineage>
</organism>
<name>A0A7W7AIZ9_9SPHN</name>
<evidence type="ECO:0000313" key="2">
    <source>
        <dbReference type="Proteomes" id="UP000574769"/>
    </source>
</evidence>
<reference evidence="1 2" key="1">
    <citation type="submission" date="2020-08" db="EMBL/GenBank/DDBJ databases">
        <title>Genomic Encyclopedia of Type Strains, Phase IV (KMG-IV): sequencing the most valuable type-strain genomes for metagenomic binning, comparative biology and taxonomic classification.</title>
        <authorList>
            <person name="Goeker M."/>
        </authorList>
    </citation>
    <scope>NUCLEOTIDE SEQUENCE [LARGE SCALE GENOMIC DNA]</scope>
    <source>
        <strain evidence="1 2">DSM 15867</strain>
    </source>
</reference>
<accession>A0A7W7AIZ9</accession>
<gene>
    <name evidence="1" type="ORF">GGQ96_001037</name>
</gene>
<keyword evidence="2" id="KW-1185">Reference proteome</keyword>
<dbReference type="Proteomes" id="UP000574769">
    <property type="component" value="Unassembled WGS sequence"/>
</dbReference>
<dbReference type="RefSeq" id="WP_184112320.1">
    <property type="nucleotide sequence ID" value="NZ_JACHNY010000002.1"/>
</dbReference>
<sequence length="155" mass="15474">MAISQATYAPTFARGFPGMVANGETSNRISRTVEDAAGIAYGKAVFRGANLHGATGATTGGAANFLGFAIANLAHTAFVLPGAGDTGADVYGLNSTAGIMTQGVMWVIAAGTATAGADVYVATNGDISNTNTGVLTGWKFDEPATAGALVKIAKR</sequence>
<protein>
    <recommendedName>
        <fullName evidence="3">DUF2190 domain-containing protein</fullName>
    </recommendedName>
</protein>
<evidence type="ECO:0008006" key="3">
    <source>
        <dbReference type="Google" id="ProtNLM"/>
    </source>
</evidence>
<dbReference type="EMBL" id="JACHNY010000002">
    <property type="protein sequence ID" value="MBB4616917.1"/>
    <property type="molecule type" value="Genomic_DNA"/>
</dbReference>
<dbReference type="InterPro" id="IPR054438">
    <property type="entry name" value="Struct_cement_gp24/gp6"/>
</dbReference>
<dbReference type="Pfam" id="PF22758">
    <property type="entry name" value="Phage_cement"/>
    <property type="match status" value="1"/>
</dbReference>
<comment type="caution">
    <text evidence="1">The sequence shown here is derived from an EMBL/GenBank/DDBJ whole genome shotgun (WGS) entry which is preliminary data.</text>
</comment>
<dbReference type="AlphaFoldDB" id="A0A7W7AIZ9"/>
<evidence type="ECO:0000313" key="1">
    <source>
        <dbReference type="EMBL" id="MBB4616917.1"/>
    </source>
</evidence>
<proteinExistence type="predicted"/>